<feature type="non-terminal residue" evidence="1">
    <location>
        <position position="1"/>
    </location>
</feature>
<sequence length="81" mass="8687">MGYILDEDHWVKKASFKPKAKISTVEFSNNVPPDGSSSSVLSSLLTELKDVTETLGAVVGDLHKSNESLAVLLSNVADLKN</sequence>
<name>A0ABS8WJM9_DATST</name>
<dbReference type="EMBL" id="JACEIK010007085">
    <property type="protein sequence ID" value="MCE3049715.1"/>
    <property type="molecule type" value="Genomic_DNA"/>
</dbReference>
<reference evidence="1 2" key="1">
    <citation type="journal article" date="2021" name="BMC Genomics">
        <title>Datura genome reveals duplications of psychoactive alkaloid biosynthetic genes and high mutation rate following tissue culture.</title>
        <authorList>
            <person name="Rajewski A."/>
            <person name="Carter-House D."/>
            <person name="Stajich J."/>
            <person name="Litt A."/>
        </authorList>
    </citation>
    <scope>NUCLEOTIDE SEQUENCE [LARGE SCALE GENOMIC DNA]</scope>
    <source>
        <strain evidence="1">AR-01</strain>
    </source>
</reference>
<dbReference type="Proteomes" id="UP000823775">
    <property type="component" value="Unassembled WGS sequence"/>
</dbReference>
<accession>A0ABS8WJM9</accession>
<proteinExistence type="predicted"/>
<keyword evidence="2" id="KW-1185">Reference proteome</keyword>
<evidence type="ECO:0000313" key="1">
    <source>
        <dbReference type="EMBL" id="MCE3049715.1"/>
    </source>
</evidence>
<organism evidence="1 2">
    <name type="scientific">Datura stramonium</name>
    <name type="common">Jimsonweed</name>
    <name type="synonym">Common thornapple</name>
    <dbReference type="NCBI Taxonomy" id="4076"/>
    <lineage>
        <taxon>Eukaryota</taxon>
        <taxon>Viridiplantae</taxon>
        <taxon>Streptophyta</taxon>
        <taxon>Embryophyta</taxon>
        <taxon>Tracheophyta</taxon>
        <taxon>Spermatophyta</taxon>
        <taxon>Magnoliopsida</taxon>
        <taxon>eudicotyledons</taxon>
        <taxon>Gunneridae</taxon>
        <taxon>Pentapetalae</taxon>
        <taxon>asterids</taxon>
        <taxon>lamiids</taxon>
        <taxon>Solanales</taxon>
        <taxon>Solanaceae</taxon>
        <taxon>Solanoideae</taxon>
        <taxon>Datureae</taxon>
        <taxon>Datura</taxon>
    </lineage>
</organism>
<protein>
    <submittedName>
        <fullName evidence="1">Uncharacterized protein</fullName>
    </submittedName>
</protein>
<gene>
    <name evidence="1" type="ORF">HAX54_045587</name>
</gene>
<comment type="caution">
    <text evidence="1">The sequence shown here is derived from an EMBL/GenBank/DDBJ whole genome shotgun (WGS) entry which is preliminary data.</text>
</comment>
<evidence type="ECO:0000313" key="2">
    <source>
        <dbReference type="Proteomes" id="UP000823775"/>
    </source>
</evidence>